<sequence>MEAVIRFFDKVAFVALVCMLFVVVASVLGRLVFDLSGGELQWVIPGSVELASYSLLMMVFASLPRAATHGLVSVELLIDKFPDCVKRGLERVWHLLLAAFAAVVGWLFFGTMEEMIDRGDRSQDLGIPLYLFYGALAVCCGAIVLTGLWLALRPQRPVSHHD</sequence>
<accession>A0ABW8NJH9</accession>
<evidence type="ECO:0000256" key="5">
    <source>
        <dbReference type="ARBA" id="ARBA00022989"/>
    </source>
</evidence>
<feature type="transmembrane region" description="Helical" evidence="7">
    <location>
        <begin position="129"/>
        <end position="152"/>
    </location>
</feature>
<feature type="domain" description="Tripartite ATP-independent periplasmic transporters DctQ component" evidence="8">
    <location>
        <begin position="19"/>
        <end position="148"/>
    </location>
</feature>
<evidence type="ECO:0000256" key="4">
    <source>
        <dbReference type="ARBA" id="ARBA00022692"/>
    </source>
</evidence>
<keyword evidence="2 7" id="KW-0813">Transport</keyword>
<feature type="transmembrane region" description="Helical" evidence="7">
    <location>
        <begin position="12"/>
        <end position="33"/>
    </location>
</feature>
<keyword evidence="3" id="KW-1003">Cell membrane</keyword>
<keyword evidence="10" id="KW-1185">Reference proteome</keyword>
<dbReference type="RefSeq" id="WP_369856064.1">
    <property type="nucleotide sequence ID" value="NZ_JBBKTX010000013.1"/>
</dbReference>
<feature type="transmembrane region" description="Helical" evidence="7">
    <location>
        <begin position="92"/>
        <end position="109"/>
    </location>
</feature>
<proteinExistence type="inferred from homology"/>
<evidence type="ECO:0000256" key="3">
    <source>
        <dbReference type="ARBA" id="ARBA00022475"/>
    </source>
</evidence>
<keyword evidence="4 7" id="KW-0812">Transmembrane</keyword>
<keyword evidence="6 7" id="KW-0472">Membrane</keyword>
<evidence type="ECO:0000256" key="6">
    <source>
        <dbReference type="ARBA" id="ARBA00023136"/>
    </source>
</evidence>
<comment type="caution">
    <text evidence="9">The sequence shown here is derived from an EMBL/GenBank/DDBJ whole genome shotgun (WGS) entry which is preliminary data.</text>
</comment>
<comment type="subcellular location">
    <subcellularLocation>
        <location evidence="7">Cell inner membrane</location>
        <topology evidence="7">Multi-pass membrane protein</topology>
    </subcellularLocation>
    <subcellularLocation>
        <location evidence="1">Cell membrane</location>
        <topology evidence="1">Multi-pass membrane protein</topology>
    </subcellularLocation>
</comment>
<comment type="subunit">
    <text evidence="7">The complex comprises the extracytoplasmic solute receptor protein and the two transmembrane proteins.</text>
</comment>
<feature type="transmembrane region" description="Helical" evidence="7">
    <location>
        <begin position="53"/>
        <end position="72"/>
    </location>
</feature>
<evidence type="ECO:0000256" key="7">
    <source>
        <dbReference type="RuleBase" id="RU369079"/>
    </source>
</evidence>
<gene>
    <name evidence="9" type="ORF">WG929_11625</name>
</gene>
<evidence type="ECO:0000256" key="2">
    <source>
        <dbReference type="ARBA" id="ARBA00022448"/>
    </source>
</evidence>
<protein>
    <recommendedName>
        <fullName evidence="7">TRAP transporter small permease protein</fullName>
    </recommendedName>
</protein>
<evidence type="ECO:0000256" key="1">
    <source>
        <dbReference type="ARBA" id="ARBA00004651"/>
    </source>
</evidence>
<organism evidence="9 10">
    <name type="scientific">Oceanobacter antarcticus</name>
    <dbReference type="NCBI Taxonomy" id="3133425"/>
    <lineage>
        <taxon>Bacteria</taxon>
        <taxon>Pseudomonadati</taxon>
        <taxon>Pseudomonadota</taxon>
        <taxon>Gammaproteobacteria</taxon>
        <taxon>Oceanospirillales</taxon>
        <taxon>Oceanospirillaceae</taxon>
        <taxon>Oceanobacter</taxon>
    </lineage>
</organism>
<keyword evidence="5 7" id="KW-1133">Transmembrane helix</keyword>
<comment type="similarity">
    <text evidence="7">Belongs to the TRAP transporter small permease family.</text>
</comment>
<dbReference type="Proteomes" id="UP001620597">
    <property type="component" value="Unassembled WGS sequence"/>
</dbReference>
<reference evidence="9 10" key="1">
    <citation type="submission" date="2024-03" db="EMBL/GenBank/DDBJ databases">
        <title>High-quality draft genome sequence of Oceanobacter sp. wDCs-4.</title>
        <authorList>
            <person name="Dong C."/>
        </authorList>
    </citation>
    <scope>NUCLEOTIDE SEQUENCE [LARGE SCALE GENOMIC DNA]</scope>
    <source>
        <strain evidence="10">wDCs-4</strain>
    </source>
</reference>
<name>A0ABW8NJH9_9GAMM</name>
<keyword evidence="7" id="KW-0997">Cell inner membrane</keyword>
<dbReference type="EMBL" id="JBBKTX010000013">
    <property type="protein sequence ID" value="MFK4753061.1"/>
    <property type="molecule type" value="Genomic_DNA"/>
</dbReference>
<evidence type="ECO:0000313" key="10">
    <source>
        <dbReference type="Proteomes" id="UP001620597"/>
    </source>
</evidence>
<dbReference type="Pfam" id="PF04290">
    <property type="entry name" value="DctQ"/>
    <property type="match status" value="1"/>
</dbReference>
<dbReference type="InterPro" id="IPR055348">
    <property type="entry name" value="DctQ"/>
</dbReference>
<evidence type="ECO:0000313" key="9">
    <source>
        <dbReference type="EMBL" id="MFK4753061.1"/>
    </source>
</evidence>
<evidence type="ECO:0000259" key="8">
    <source>
        <dbReference type="Pfam" id="PF04290"/>
    </source>
</evidence>
<comment type="function">
    <text evidence="7">Part of the tripartite ATP-independent periplasmic (TRAP) transport system.</text>
</comment>